<dbReference type="FunFam" id="3.90.226.10:FF:000089">
    <property type="entry name" value="Membrane-bound serine protease"/>
    <property type="match status" value="1"/>
</dbReference>
<evidence type="ECO:0000313" key="11">
    <source>
        <dbReference type="Proteomes" id="UP000494115"/>
    </source>
</evidence>
<dbReference type="InterPro" id="IPR056738">
    <property type="entry name" value="NfeD1b_N"/>
</dbReference>
<keyword evidence="4 6" id="KW-0472">Membrane</keyword>
<dbReference type="CDD" id="cd07020">
    <property type="entry name" value="Clp_protease_NfeD_1"/>
    <property type="match status" value="1"/>
</dbReference>
<dbReference type="InterPro" id="IPR052165">
    <property type="entry name" value="Membrane_assoc_protease"/>
</dbReference>
<dbReference type="InterPro" id="IPR056739">
    <property type="entry name" value="NfeD_membrane"/>
</dbReference>
<gene>
    <name evidence="10" type="ORF">LMG28138_05185</name>
</gene>
<accession>A0A6S7BJF2</accession>
<dbReference type="InterPro" id="IPR029045">
    <property type="entry name" value="ClpP/crotonase-like_dom_sf"/>
</dbReference>
<evidence type="ECO:0000259" key="9">
    <source>
        <dbReference type="Pfam" id="PF25145"/>
    </source>
</evidence>
<dbReference type="GO" id="GO:0016020">
    <property type="term" value="C:membrane"/>
    <property type="evidence" value="ECO:0007669"/>
    <property type="project" value="UniProtKB-SubCell"/>
</dbReference>
<evidence type="ECO:0000256" key="2">
    <source>
        <dbReference type="ARBA" id="ARBA00022692"/>
    </source>
</evidence>
<dbReference type="Pfam" id="PF24961">
    <property type="entry name" value="NfeD_membrane"/>
    <property type="match status" value="1"/>
</dbReference>
<sequence>MERYSSPLLRPAAEVKRPGAVGSLLRGAIAFFVGLVLHASAGASPAVVVIPLSGAIGPASADFVVRALSHSAELGAQLAVLEIDTPGGLDLSMRFIIKAILSSPVPVAAYIAPGGARAASAGTYIVYASHIAAMAPGTNLGAATPIRVGGADATEPATPGKGKTDASATPASTETAKQVQDAAAYIRGLAQLRGRNAQWAERAVREALSLSANEALAQNVIDLTAADLPDLLAKLNGRHVRTITGDHVLATSGALAVTIQPDWRSRFLAVITDPSVALILITIGMYGVIFEFANPGMALPGVAGAISLMVGLFALQLLPVDFAGLGLILLGIAFLIAEMFLPTFGALGFGGIVAFAIGAVMLFRTDAPGYGIPVALVVGLSVATALFVFAVSGLALRSRRRPVVSGPEAMLGSIGEMLEDVATSDGGWARVHGERWRVRSAEAPVLLARGERVRVVGRHGLTLTVAPLDETQQGEQR</sequence>
<dbReference type="PANTHER" id="PTHR33507:SF4">
    <property type="entry name" value="NODULATION COMPETITIVENESS PROTEIN NFED"/>
    <property type="match status" value="1"/>
</dbReference>
<evidence type="ECO:0000256" key="1">
    <source>
        <dbReference type="ARBA" id="ARBA00004141"/>
    </source>
</evidence>
<proteinExistence type="predicted"/>
<dbReference type="Gene3D" id="3.90.226.10">
    <property type="entry name" value="2-enoyl-CoA Hydratase, Chain A, domain 1"/>
    <property type="match status" value="1"/>
</dbReference>
<keyword evidence="11" id="KW-1185">Reference proteome</keyword>
<evidence type="ECO:0000256" key="5">
    <source>
        <dbReference type="SAM" id="MobiDB-lite"/>
    </source>
</evidence>
<feature type="region of interest" description="Disordered" evidence="5">
    <location>
        <begin position="150"/>
        <end position="175"/>
    </location>
</feature>
<dbReference type="InterPro" id="IPR002810">
    <property type="entry name" value="NfeD-like_C"/>
</dbReference>
<reference evidence="10 11" key="1">
    <citation type="submission" date="2020-04" db="EMBL/GenBank/DDBJ databases">
        <authorList>
            <person name="De Canck E."/>
        </authorList>
    </citation>
    <scope>NUCLEOTIDE SEQUENCE [LARGE SCALE GENOMIC DNA]</scope>
    <source>
        <strain evidence="10 11">LMG 28138</strain>
    </source>
</reference>
<dbReference type="PANTHER" id="PTHR33507">
    <property type="entry name" value="INNER MEMBRANE PROTEIN YBBJ"/>
    <property type="match status" value="1"/>
</dbReference>
<comment type="subcellular location">
    <subcellularLocation>
        <location evidence="1">Membrane</location>
        <topology evidence="1">Multi-pass membrane protein</topology>
    </subcellularLocation>
</comment>
<feature type="compositionally biased region" description="Polar residues" evidence="5">
    <location>
        <begin position="166"/>
        <end position="175"/>
    </location>
</feature>
<evidence type="ECO:0000259" key="8">
    <source>
        <dbReference type="Pfam" id="PF24961"/>
    </source>
</evidence>
<dbReference type="Proteomes" id="UP000494115">
    <property type="component" value="Unassembled WGS sequence"/>
</dbReference>
<feature type="transmembrane region" description="Helical" evidence="6">
    <location>
        <begin position="370"/>
        <end position="396"/>
    </location>
</feature>
<dbReference type="Gene3D" id="2.40.50.140">
    <property type="entry name" value="Nucleic acid-binding proteins"/>
    <property type="match status" value="1"/>
</dbReference>
<organism evidence="10 11">
    <name type="scientific">Pararobbsia alpina</name>
    <dbReference type="NCBI Taxonomy" id="621374"/>
    <lineage>
        <taxon>Bacteria</taxon>
        <taxon>Pseudomonadati</taxon>
        <taxon>Pseudomonadota</taxon>
        <taxon>Betaproteobacteria</taxon>
        <taxon>Burkholderiales</taxon>
        <taxon>Burkholderiaceae</taxon>
        <taxon>Pararobbsia</taxon>
    </lineage>
</organism>
<name>A0A6S7BJF2_9BURK</name>
<evidence type="ECO:0000256" key="4">
    <source>
        <dbReference type="ARBA" id="ARBA00023136"/>
    </source>
</evidence>
<dbReference type="SUPFAM" id="SSF52096">
    <property type="entry name" value="ClpP/crotonase"/>
    <property type="match status" value="1"/>
</dbReference>
<protein>
    <submittedName>
        <fullName evidence="10">Uncharacterized protein</fullName>
    </submittedName>
</protein>
<dbReference type="SUPFAM" id="SSF141322">
    <property type="entry name" value="NfeD domain-like"/>
    <property type="match status" value="1"/>
</dbReference>
<dbReference type="Pfam" id="PF01957">
    <property type="entry name" value="NfeD"/>
    <property type="match status" value="1"/>
</dbReference>
<dbReference type="EMBL" id="CADIKM010000048">
    <property type="protein sequence ID" value="CAB3802387.1"/>
    <property type="molecule type" value="Genomic_DNA"/>
</dbReference>
<evidence type="ECO:0000259" key="7">
    <source>
        <dbReference type="Pfam" id="PF01957"/>
    </source>
</evidence>
<dbReference type="Pfam" id="PF25145">
    <property type="entry name" value="NfeD1b_N"/>
    <property type="match status" value="1"/>
</dbReference>
<evidence type="ECO:0000313" key="10">
    <source>
        <dbReference type="EMBL" id="CAB3802387.1"/>
    </source>
</evidence>
<feature type="domain" description="NfeD1b N-terminal" evidence="9">
    <location>
        <begin position="47"/>
        <end position="236"/>
    </location>
</feature>
<feature type="transmembrane region" description="Helical" evidence="6">
    <location>
        <begin position="21"/>
        <end position="40"/>
    </location>
</feature>
<feature type="transmembrane region" description="Helical" evidence="6">
    <location>
        <begin position="344"/>
        <end position="364"/>
    </location>
</feature>
<dbReference type="AlphaFoldDB" id="A0A6S7BJF2"/>
<keyword evidence="3 6" id="KW-1133">Transmembrane helix</keyword>
<feature type="transmembrane region" description="Helical" evidence="6">
    <location>
        <begin position="267"/>
        <end position="289"/>
    </location>
</feature>
<dbReference type="RefSeq" id="WP_175107769.1">
    <property type="nucleotide sequence ID" value="NZ_CADIKM010000048.1"/>
</dbReference>
<dbReference type="InterPro" id="IPR012340">
    <property type="entry name" value="NA-bd_OB-fold"/>
</dbReference>
<keyword evidence="2 6" id="KW-0812">Transmembrane</keyword>
<feature type="domain" description="NfeD-like C-terminal" evidence="7">
    <location>
        <begin position="408"/>
        <end position="467"/>
    </location>
</feature>
<feature type="domain" description="NfeD integral membrane" evidence="8">
    <location>
        <begin position="276"/>
        <end position="390"/>
    </location>
</feature>
<evidence type="ECO:0000256" key="3">
    <source>
        <dbReference type="ARBA" id="ARBA00022989"/>
    </source>
</evidence>
<evidence type="ECO:0000256" key="6">
    <source>
        <dbReference type="SAM" id="Phobius"/>
    </source>
</evidence>
<feature type="transmembrane region" description="Helical" evidence="6">
    <location>
        <begin position="309"/>
        <end position="337"/>
    </location>
</feature>